<keyword evidence="8" id="KW-1185">Reference proteome</keyword>
<dbReference type="InterPro" id="IPR049445">
    <property type="entry name" value="TetR_SbtR-like_C"/>
</dbReference>
<dbReference type="InterPro" id="IPR009057">
    <property type="entry name" value="Homeodomain-like_sf"/>
</dbReference>
<dbReference type="Gene3D" id="1.10.357.10">
    <property type="entry name" value="Tetracycline Repressor, domain 2"/>
    <property type="match status" value="1"/>
</dbReference>
<feature type="DNA-binding region" description="H-T-H motif" evidence="4">
    <location>
        <begin position="28"/>
        <end position="47"/>
    </location>
</feature>
<comment type="caution">
    <text evidence="7">The sequence shown here is derived from an EMBL/GenBank/DDBJ whole genome shotgun (WGS) entry which is preliminary data.</text>
</comment>
<keyword evidence="5" id="KW-0175">Coiled coil</keyword>
<sequence>MRADARRNRDKLLEAARKAFATEGLSVPVDEIARRAGVGAGTMHRHFPTKESLLEAIVVSHVEVLVEEARVLDDTDDPGAAFFGFCFGMVERGMANRALAEVLAGVGFDAQARIAAVAEQLEQAIERLVERAQAAGAVRSDIGMAEIHVLLNSVHFASERANGDAEMAMRVMAVVCDGLRVAT</sequence>
<reference evidence="7 8" key="1">
    <citation type="submission" date="2021-03" db="EMBL/GenBank/DDBJ databases">
        <title>Sequencing the genomes of 1000 actinobacteria strains.</title>
        <authorList>
            <person name="Klenk H.-P."/>
        </authorList>
    </citation>
    <scope>NUCLEOTIDE SEQUENCE [LARGE SCALE GENOMIC DNA]</scope>
    <source>
        <strain evidence="7 8">DSM 46670</strain>
    </source>
</reference>
<dbReference type="PANTHER" id="PTHR30055">
    <property type="entry name" value="HTH-TYPE TRANSCRIPTIONAL REGULATOR RUTR"/>
    <property type="match status" value="1"/>
</dbReference>
<organism evidence="7 8">
    <name type="scientific">Kibdelosporangium banguiense</name>
    <dbReference type="NCBI Taxonomy" id="1365924"/>
    <lineage>
        <taxon>Bacteria</taxon>
        <taxon>Bacillati</taxon>
        <taxon>Actinomycetota</taxon>
        <taxon>Actinomycetes</taxon>
        <taxon>Pseudonocardiales</taxon>
        <taxon>Pseudonocardiaceae</taxon>
        <taxon>Kibdelosporangium</taxon>
    </lineage>
</organism>
<proteinExistence type="predicted"/>
<evidence type="ECO:0000259" key="6">
    <source>
        <dbReference type="PROSITE" id="PS50977"/>
    </source>
</evidence>
<evidence type="ECO:0000256" key="1">
    <source>
        <dbReference type="ARBA" id="ARBA00023015"/>
    </source>
</evidence>
<feature type="coiled-coil region" evidence="5">
    <location>
        <begin position="111"/>
        <end position="138"/>
    </location>
</feature>
<keyword evidence="3" id="KW-0804">Transcription</keyword>
<dbReference type="Pfam" id="PF21597">
    <property type="entry name" value="TetR_C_43"/>
    <property type="match status" value="1"/>
</dbReference>
<dbReference type="SUPFAM" id="SSF46689">
    <property type="entry name" value="Homeodomain-like"/>
    <property type="match status" value="1"/>
</dbReference>
<name>A0ABS4TK47_9PSEU</name>
<keyword evidence="1" id="KW-0805">Transcription regulation</keyword>
<dbReference type="PROSITE" id="PS50977">
    <property type="entry name" value="HTH_TETR_2"/>
    <property type="match status" value="1"/>
</dbReference>
<keyword evidence="2 4" id="KW-0238">DNA-binding</keyword>
<dbReference type="PRINTS" id="PR00455">
    <property type="entry name" value="HTHTETR"/>
</dbReference>
<dbReference type="EMBL" id="JAGINW010000001">
    <property type="protein sequence ID" value="MBP2324780.1"/>
    <property type="molecule type" value="Genomic_DNA"/>
</dbReference>
<dbReference type="PANTHER" id="PTHR30055:SF234">
    <property type="entry name" value="HTH-TYPE TRANSCRIPTIONAL REGULATOR BETI"/>
    <property type="match status" value="1"/>
</dbReference>
<evidence type="ECO:0000256" key="5">
    <source>
        <dbReference type="SAM" id="Coils"/>
    </source>
</evidence>
<evidence type="ECO:0000256" key="2">
    <source>
        <dbReference type="ARBA" id="ARBA00023125"/>
    </source>
</evidence>
<dbReference type="InterPro" id="IPR050109">
    <property type="entry name" value="HTH-type_TetR-like_transc_reg"/>
</dbReference>
<dbReference type="InterPro" id="IPR001647">
    <property type="entry name" value="HTH_TetR"/>
</dbReference>
<gene>
    <name evidence="7" type="ORF">JOF56_005165</name>
</gene>
<dbReference type="SUPFAM" id="SSF48498">
    <property type="entry name" value="Tetracyclin repressor-like, C-terminal domain"/>
    <property type="match status" value="1"/>
</dbReference>
<dbReference type="InterPro" id="IPR036271">
    <property type="entry name" value="Tet_transcr_reg_TetR-rel_C_sf"/>
</dbReference>
<evidence type="ECO:0000256" key="3">
    <source>
        <dbReference type="ARBA" id="ARBA00023163"/>
    </source>
</evidence>
<evidence type="ECO:0000313" key="8">
    <source>
        <dbReference type="Proteomes" id="UP001519332"/>
    </source>
</evidence>
<accession>A0ABS4TK47</accession>
<evidence type="ECO:0000256" key="4">
    <source>
        <dbReference type="PROSITE-ProRule" id="PRU00335"/>
    </source>
</evidence>
<dbReference type="Proteomes" id="UP001519332">
    <property type="component" value="Unassembled WGS sequence"/>
</dbReference>
<dbReference type="Pfam" id="PF00440">
    <property type="entry name" value="TetR_N"/>
    <property type="match status" value="1"/>
</dbReference>
<feature type="domain" description="HTH tetR-type" evidence="6">
    <location>
        <begin position="6"/>
        <end position="65"/>
    </location>
</feature>
<dbReference type="RefSeq" id="WP_209642061.1">
    <property type="nucleotide sequence ID" value="NZ_JAGINW010000001.1"/>
</dbReference>
<protein>
    <submittedName>
        <fullName evidence="7">AcrR family transcriptional regulator</fullName>
    </submittedName>
</protein>
<evidence type="ECO:0000313" key="7">
    <source>
        <dbReference type="EMBL" id="MBP2324780.1"/>
    </source>
</evidence>